<dbReference type="PANTHER" id="PTHR11712:SF336">
    <property type="entry name" value="3-OXOACYL-[ACYL-CARRIER-PROTEIN] SYNTHASE, MITOCHONDRIAL"/>
    <property type="match status" value="1"/>
</dbReference>
<dbReference type="EMBL" id="LAKD02000001">
    <property type="protein sequence ID" value="OPF84601.1"/>
    <property type="molecule type" value="Genomic_DNA"/>
</dbReference>
<accession>A0A1V4DD11</accession>
<dbReference type="AlphaFoldDB" id="A0A1V4DD11"/>
<dbReference type="RefSeq" id="WP_046084507.1">
    <property type="nucleotide sequence ID" value="NZ_LAKD02000001.1"/>
</dbReference>
<dbReference type="InterPro" id="IPR000794">
    <property type="entry name" value="Beta-ketoacyl_synthase"/>
</dbReference>
<dbReference type="Pfam" id="PF00109">
    <property type="entry name" value="ketoacyl-synt"/>
    <property type="match status" value="1"/>
</dbReference>
<dbReference type="GO" id="GO:0004315">
    <property type="term" value="F:3-oxoacyl-[acyl-carrier-protein] synthase activity"/>
    <property type="evidence" value="ECO:0007669"/>
    <property type="project" value="TreeGrafter"/>
</dbReference>
<evidence type="ECO:0000256" key="1">
    <source>
        <dbReference type="ARBA" id="ARBA00022679"/>
    </source>
</evidence>
<proteinExistence type="predicted"/>
<sequence>MTAAVTEVAVTGVGVVLPGLNEPGGLPHGPVAGAAPVDPAALIGKKGLRFKDRATQLGLCMAKAALTDAGLLGPRGLLVPGDRVGVVVSSNLGNADTVCRAVATIAEENTGALSPMDTPNASSNIIASEIAIRFGLRGPNLTVCNGVTSGLDALRWARLTLRSGRADHMVVAGVEPDNDITRRLTGARMVDGGAAVVVGRTDAVGAAGPRLLLGPSLRTEKLPDCAARLADAASGPARDAAAGLWLGAGPSAVPPGAESADLSGWGECSGALGLLQCATAVAWADSGRTEPVYALLGGADGEASGTVWTPPERAV</sequence>
<protein>
    <submittedName>
        <fullName evidence="3">3-oxoacyl-ACP synthase</fullName>
    </submittedName>
</protein>
<reference evidence="3" key="1">
    <citation type="submission" date="2016-12" db="EMBL/GenBank/DDBJ databases">
        <title>Genome sequence of Streptomyces antioxidans MUSC 164.</title>
        <authorList>
            <person name="Lee L.-H."/>
            <person name="Ser H.-L."/>
        </authorList>
    </citation>
    <scope>NUCLEOTIDE SEQUENCE [LARGE SCALE GENOMIC DNA]</scope>
    <source>
        <strain evidence="3">MUSC 164</strain>
    </source>
</reference>
<dbReference type="PANTHER" id="PTHR11712">
    <property type="entry name" value="POLYKETIDE SYNTHASE-RELATED"/>
    <property type="match status" value="1"/>
</dbReference>
<evidence type="ECO:0000259" key="2">
    <source>
        <dbReference type="Pfam" id="PF00109"/>
    </source>
</evidence>
<dbReference type="GO" id="GO:0006633">
    <property type="term" value="P:fatty acid biosynthetic process"/>
    <property type="evidence" value="ECO:0007669"/>
    <property type="project" value="TreeGrafter"/>
</dbReference>
<dbReference type="InterPro" id="IPR016039">
    <property type="entry name" value="Thiolase-like"/>
</dbReference>
<dbReference type="Gene3D" id="3.40.47.10">
    <property type="match status" value="1"/>
</dbReference>
<evidence type="ECO:0000313" key="3">
    <source>
        <dbReference type="EMBL" id="OPF84601.1"/>
    </source>
</evidence>
<dbReference type="SUPFAM" id="SSF53901">
    <property type="entry name" value="Thiolase-like"/>
    <property type="match status" value="1"/>
</dbReference>
<organism evidence="3 4">
    <name type="scientific">Streptomyces antioxidans</name>
    <dbReference type="NCBI Taxonomy" id="1507734"/>
    <lineage>
        <taxon>Bacteria</taxon>
        <taxon>Bacillati</taxon>
        <taxon>Actinomycetota</taxon>
        <taxon>Actinomycetes</taxon>
        <taxon>Kitasatosporales</taxon>
        <taxon>Streptomycetaceae</taxon>
        <taxon>Streptomyces</taxon>
    </lineage>
</organism>
<name>A0A1V4DD11_9ACTN</name>
<comment type="caution">
    <text evidence="3">The sequence shown here is derived from an EMBL/GenBank/DDBJ whole genome shotgun (WGS) entry which is preliminary data.</text>
</comment>
<dbReference type="InterPro" id="IPR014030">
    <property type="entry name" value="Ketoacyl_synth_N"/>
</dbReference>
<dbReference type="OrthoDB" id="3364148at2"/>
<feature type="domain" description="Beta-ketoacyl synthase-like N-terminal" evidence="2">
    <location>
        <begin position="43"/>
        <end position="175"/>
    </location>
</feature>
<keyword evidence="4" id="KW-1185">Reference proteome</keyword>
<gene>
    <name evidence="3" type="ORF">VT50_0200765</name>
</gene>
<dbReference type="Proteomes" id="UP000033615">
    <property type="component" value="Unassembled WGS sequence"/>
</dbReference>
<keyword evidence="1" id="KW-0808">Transferase</keyword>
<evidence type="ECO:0000313" key="4">
    <source>
        <dbReference type="Proteomes" id="UP000033615"/>
    </source>
</evidence>